<accession>A0ABM4A051</accession>
<name>A0ABM4A051_ZIZJJ</name>
<organism evidence="6 7">
    <name type="scientific">Ziziphus jujuba</name>
    <name type="common">Chinese jujube</name>
    <name type="synonym">Ziziphus sativa</name>
    <dbReference type="NCBI Taxonomy" id="326968"/>
    <lineage>
        <taxon>Eukaryota</taxon>
        <taxon>Viridiplantae</taxon>
        <taxon>Streptophyta</taxon>
        <taxon>Embryophyta</taxon>
        <taxon>Tracheophyta</taxon>
        <taxon>Spermatophyta</taxon>
        <taxon>Magnoliopsida</taxon>
        <taxon>eudicotyledons</taxon>
        <taxon>Gunneridae</taxon>
        <taxon>Pentapetalae</taxon>
        <taxon>rosids</taxon>
        <taxon>fabids</taxon>
        <taxon>Rosales</taxon>
        <taxon>Rhamnaceae</taxon>
        <taxon>Paliureae</taxon>
        <taxon>Ziziphus</taxon>
    </lineage>
</organism>
<dbReference type="Pfam" id="PF00641">
    <property type="entry name" value="Zn_ribbon_RanBP"/>
    <property type="match status" value="4"/>
</dbReference>
<protein>
    <submittedName>
        <fullName evidence="7">Zinc finger protein VAR3, chloroplastic isoform X1</fullName>
    </submittedName>
</protein>
<keyword evidence="1" id="KW-0479">Metal-binding</keyword>
<evidence type="ECO:0000256" key="3">
    <source>
        <dbReference type="ARBA" id="ARBA00022833"/>
    </source>
</evidence>
<feature type="domain" description="RanBP2-type" evidence="5">
    <location>
        <begin position="263"/>
        <end position="292"/>
    </location>
</feature>
<dbReference type="InterPro" id="IPR001876">
    <property type="entry name" value="Znf_RanBP2"/>
</dbReference>
<dbReference type="Pfam" id="PF20864">
    <property type="entry name" value="Zn_ribbon_TEX13"/>
    <property type="match status" value="1"/>
</dbReference>
<dbReference type="PANTHER" id="PTHR23111:SF40">
    <property type="entry name" value="RNA-BINDING PROTEIN INVOLVED IN HETEROCHROMATIN ASSEMBLY-RELATED"/>
    <property type="match status" value="1"/>
</dbReference>
<evidence type="ECO:0000313" key="7">
    <source>
        <dbReference type="RefSeq" id="XP_060670106.1"/>
    </source>
</evidence>
<feature type="domain" description="RanBP2-type" evidence="5">
    <location>
        <begin position="340"/>
        <end position="369"/>
    </location>
</feature>
<proteinExistence type="predicted"/>
<dbReference type="Gene3D" id="4.10.1060.10">
    <property type="entry name" value="Zinc finger, RanBP2-type"/>
    <property type="match status" value="5"/>
</dbReference>
<feature type="domain" description="RanBP2-type" evidence="5">
    <location>
        <begin position="302"/>
        <end position="331"/>
    </location>
</feature>
<dbReference type="PROSITE" id="PS01358">
    <property type="entry name" value="ZF_RANBP2_1"/>
    <property type="match status" value="4"/>
</dbReference>
<keyword evidence="3" id="KW-0862">Zinc</keyword>
<feature type="domain" description="RanBP2-type" evidence="5">
    <location>
        <begin position="378"/>
        <end position="407"/>
    </location>
</feature>
<sequence length="457" mass="52078">MSATSRFLHFGTALVRFPRALSPAPAVLFANSFTLSQKSLRFPRYCSSAAVDTITADSSAVVSHHPWPEWVAFVDRLKSKGYFNGSSCLEETENVYKDMNLLKDACMGFARDRYDIFKSLSAEDIEKVVGSGCPNLLRKAVNSAKRLRAHVRLDEGDVCSACNLRGSCDRAYVILKDFEANARTVDIVRILLIYALDPLVVSGEAKPLGKELVESSARKLLSELLELSETSIDPGLPKPADKVSKNTERSFSLMDAEPSVEMKRGDWMCPKCNFLNFSKNLRCLKCNEDGPKRVGPYEVEMKKGDWNCPECNFMNFSRNIRCLKCKAEGPKKVSVDFEMKKGDWNCPKCNFMNFSRNIRCLKCKAEGPKKVSVNFEMKKGDWNCPKCEFMNFASNRKCLSCREPRLKRQLNPGEWECPSCDFLNYRRSKVCLKCNCNRPEEEAIYEYEDDQLWRRPH</sequence>
<dbReference type="RefSeq" id="XP_060670106.1">
    <property type="nucleotide sequence ID" value="XM_060814123.1"/>
</dbReference>
<dbReference type="PANTHER" id="PTHR23111">
    <property type="entry name" value="ZINC FINGER PROTEIN"/>
    <property type="match status" value="1"/>
</dbReference>
<dbReference type="Proteomes" id="UP001652623">
    <property type="component" value="Chromosome 2"/>
</dbReference>
<evidence type="ECO:0000256" key="4">
    <source>
        <dbReference type="PROSITE-ProRule" id="PRU00322"/>
    </source>
</evidence>
<evidence type="ECO:0000313" key="6">
    <source>
        <dbReference type="Proteomes" id="UP001652623"/>
    </source>
</evidence>
<evidence type="ECO:0000259" key="5">
    <source>
        <dbReference type="PROSITE" id="PS50199"/>
    </source>
</evidence>
<dbReference type="InterPro" id="IPR036443">
    <property type="entry name" value="Znf_RanBP2_sf"/>
</dbReference>
<dbReference type="SMART" id="SM00547">
    <property type="entry name" value="ZnF_RBZ"/>
    <property type="match status" value="5"/>
</dbReference>
<gene>
    <name evidence="7" type="primary">LOC107418553</name>
</gene>
<dbReference type="GeneID" id="107418553"/>
<evidence type="ECO:0000256" key="1">
    <source>
        <dbReference type="ARBA" id="ARBA00022723"/>
    </source>
</evidence>
<feature type="domain" description="RanBP2-type" evidence="5">
    <location>
        <begin position="411"/>
        <end position="440"/>
    </location>
</feature>
<dbReference type="SUPFAM" id="SSF90209">
    <property type="entry name" value="Ran binding protein zinc finger-like"/>
    <property type="match status" value="4"/>
</dbReference>
<keyword evidence="6" id="KW-1185">Reference proteome</keyword>
<reference evidence="7" key="1">
    <citation type="submission" date="2025-08" db="UniProtKB">
        <authorList>
            <consortium name="RefSeq"/>
        </authorList>
    </citation>
    <scope>IDENTIFICATION</scope>
    <source>
        <tissue evidence="7">Seedling</tissue>
    </source>
</reference>
<keyword evidence="2 4" id="KW-0863">Zinc-finger</keyword>
<dbReference type="InterPro" id="IPR049534">
    <property type="entry name" value="TEX13A/C/D_Znf"/>
</dbReference>
<dbReference type="PROSITE" id="PS50199">
    <property type="entry name" value="ZF_RANBP2_2"/>
    <property type="match status" value="5"/>
</dbReference>
<evidence type="ECO:0000256" key="2">
    <source>
        <dbReference type="ARBA" id="ARBA00022771"/>
    </source>
</evidence>